<dbReference type="RefSeq" id="WP_172697182.1">
    <property type="nucleotide sequence ID" value="NZ_WKPR01000003.1"/>
</dbReference>
<evidence type="ECO:0000256" key="2">
    <source>
        <dbReference type="SAM" id="Phobius"/>
    </source>
</evidence>
<dbReference type="PANTHER" id="PTHR37813:SF1">
    <property type="entry name" value="FELS-2 PROPHAGE PROTEIN"/>
    <property type="match status" value="1"/>
</dbReference>
<evidence type="ECO:0000256" key="1">
    <source>
        <dbReference type="ARBA" id="ARBA00022612"/>
    </source>
</evidence>
<protein>
    <submittedName>
        <fullName evidence="4">Phage tail tape measure protein</fullName>
    </submittedName>
</protein>
<name>A0A6I2QZM8_FLAPL</name>
<dbReference type="InterPro" id="IPR016024">
    <property type="entry name" value="ARM-type_fold"/>
</dbReference>
<reference evidence="4 5" key="1">
    <citation type="journal article" date="2019" name="Nat. Med.">
        <title>A library of human gut bacterial isolates paired with longitudinal multiomics data enables mechanistic microbiome research.</title>
        <authorList>
            <person name="Poyet M."/>
            <person name="Groussin M."/>
            <person name="Gibbons S.M."/>
            <person name="Avila-Pacheco J."/>
            <person name="Jiang X."/>
            <person name="Kearney S.M."/>
            <person name="Perrotta A.R."/>
            <person name="Berdy B."/>
            <person name="Zhao S."/>
            <person name="Lieberman T.D."/>
            <person name="Swanson P.K."/>
            <person name="Smith M."/>
            <person name="Roesemann S."/>
            <person name="Alexander J.E."/>
            <person name="Rich S.A."/>
            <person name="Livny J."/>
            <person name="Vlamakis H."/>
            <person name="Clish C."/>
            <person name="Bullock K."/>
            <person name="Deik A."/>
            <person name="Scott J."/>
            <person name="Pierce K.A."/>
            <person name="Xavier R.J."/>
            <person name="Alm E.J."/>
        </authorList>
    </citation>
    <scope>NUCLEOTIDE SEQUENCE [LARGE SCALE GENOMIC DNA]</scope>
    <source>
        <strain evidence="4 5">BIOML-A2</strain>
    </source>
</reference>
<dbReference type="Proteomes" id="UP000434475">
    <property type="component" value="Unassembled WGS sequence"/>
</dbReference>
<dbReference type="EMBL" id="WKPR01000003">
    <property type="protein sequence ID" value="MSB18416.1"/>
    <property type="molecule type" value="Genomic_DNA"/>
</dbReference>
<evidence type="ECO:0000313" key="5">
    <source>
        <dbReference type="Proteomes" id="UP000434475"/>
    </source>
</evidence>
<feature type="domain" description="Phage tail tape measure protein" evidence="3">
    <location>
        <begin position="113"/>
        <end position="316"/>
    </location>
</feature>
<dbReference type="AlphaFoldDB" id="A0A6I2QZM8"/>
<dbReference type="PANTHER" id="PTHR37813">
    <property type="entry name" value="FELS-2 PROPHAGE PROTEIN"/>
    <property type="match status" value="1"/>
</dbReference>
<dbReference type="NCBIfam" id="TIGR01760">
    <property type="entry name" value="tape_meas_TP901"/>
    <property type="match status" value="1"/>
</dbReference>
<evidence type="ECO:0000259" key="3">
    <source>
        <dbReference type="Pfam" id="PF10145"/>
    </source>
</evidence>
<accession>A0A6I2QZM8</accession>
<keyword evidence="2" id="KW-0472">Membrane</keyword>
<evidence type="ECO:0000313" key="4">
    <source>
        <dbReference type="EMBL" id="MSB18416.1"/>
    </source>
</evidence>
<keyword evidence="2" id="KW-1133">Transmembrane helix</keyword>
<dbReference type="InterPro" id="IPR010090">
    <property type="entry name" value="Phage_tape_meas"/>
</dbReference>
<gene>
    <name evidence="4" type="ORF">GKE97_02665</name>
</gene>
<keyword evidence="1" id="KW-1188">Viral release from host cell</keyword>
<proteinExistence type="predicted"/>
<feature type="transmembrane region" description="Helical" evidence="2">
    <location>
        <begin position="877"/>
        <end position="900"/>
    </location>
</feature>
<dbReference type="Pfam" id="PF10145">
    <property type="entry name" value="PhageMin_Tail"/>
    <property type="match status" value="1"/>
</dbReference>
<dbReference type="SUPFAM" id="SSF48371">
    <property type="entry name" value="ARM repeat"/>
    <property type="match status" value="1"/>
</dbReference>
<sequence>MAKQKELELAIKIAGKMDKSLTATLTGARNQISSFSRSLGALGTAGLAAMSSLAAGSVAAIASCTKEAAKFENYMADVVKVVDGMADETGKISDKLAANGKTYAQNYETMVDSLKDLSTQIPYTFEDLTRLAAAAGQSGKSFEDLTQTDFLKDVAMWGTAMDISADQAGNWAAKWEQSFNMNHDQVMEIADVINYLGNNYATTAAEIAESVNEAASMGQISGVDPKATAAIAASMQAMGVSADVTGTTVKRIYTNINKGSMATAKQQQAFARLGMTAEGVAKAMQVDGTGTLLNIFEAIGNLPGEEKLSTLNALFGQWAIEGGAKVTQNLDLLKEMLAAVNDPSAWTGSMEHEFIIKATTPEAISTMLGSAVQALKADVGEAFLPAYKALGTSLIDFIQNIRANPEQLDKLAESLGTLASKGVERLGNALNNALPYIQSGLDYLVNHGDQVVKVIGGLAAAFAAMHFAPAAEGLIRGAGGVLFGSGAGGGGPGEGGRRGGIWGGLKSLFTGGQRTAAAGAGLAGSFRGAVGNNGLRATLGATISSLISGNGIAGTTGLLSAAAGMPGLLSGYTGAGSVVRGAAANSRLGQWMGGVSAGVGGLGTAIGNTRAGGAVTGWLNRTTMPLRQRAAGVGAAAIIQGSVMRQGLSGMLGRAGGAVTGAAGRIAGSGAGKIAGAGAGLLSSIWGPIAGGFGSLLSGALPIVGVISSIIAVVSILGDNLEGIRNIVGSVFGDTGLAVFDKFVSTLSGVGEFISGLFVDGGVANALSGFRDMLFGDGGIFAGNEAAAGAFDGIVTVLQSIMSVVGQVVTFANTTVKPIIESIFTFITQTVVPVILQTIQTAAPYISTIISGIGTAVMTVAQIIGQALQMVLPIIQTVITVLLNIGQVVIPAVLAAISVFSQGISDAIAGVKAIFEGIITFITGVFTGNWEQAWQGVKDIFGGIFETLGALFKTPINAVISLINQAIRGINGLGLDIPDWVPLIGGKKFSINIPEIPMLAKGGFTTGPSIAGEAGTEAVISFQRAVRQDNLRTWAMAGRMLGVKPVELKELPERENPGGGGGDFTFAPQIIIQGNADRSVIDEALAEAKAQFEAWYLQMQRKQARTAY</sequence>
<keyword evidence="2" id="KW-0812">Transmembrane</keyword>
<feature type="transmembrane region" description="Helical" evidence="2">
    <location>
        <begin position="845"/>
        <end position="865"/>
    </location>
</feature>
<organism evidence="4 5">
    <name type="scientific">Flavonifractor plautii</name>
    <name type="common">Fusobacterium plautii</name>
    <dbReference type="NCBI Taxonomy" id="292800"/>
    <lineage>
        <taxon>Bacteria</taxon>
        <taxon>Bacillati</taxon>
        <taxon>Bacillota</taxon>
        <taxon>Clostridia</taxon>
        <taxon>Eubacteriales</taxon>
        <taxon>Oscillospiraceae</taxon>
        <taxon>Flavonifractor</taxon>
    </lineage>
</organism>
<comment type="caution">
    <text evidence="4">The sequence shown here is derived from an EMBL/GenBank/DDBJ whole genome shotgun (WGS) entry which is preliminary data.</text>
</comment>